<keyword evidence="2" id="KW-0808">Transferase</keyword>
<dbReference type="Proteomes" id="UP000077521">
    <property type="component" value="Unassembled WGS sequence"/>
</dbReference>
<evidence type="ECO:0000313" key="5">
    <source>
        <dbReference type="EMBL" id="KAE8242797.1"/>
    </source>
</evidence>
<reference evidence="5" key="2">
    <citation type="journal article" date="2019" name="IMA Fungus">
        <title>Genome sequencing and comparison of five Tilletia species to identify candidate genes for the detection of regulated species infecting wheat.</title>
        <authorList>
            <person name="Nguyen H.D.T."/>
            <person name="Sultana T."/>
            <person name="Kesanakurti P."/>
            <person name="Hambleton S."/>
        </authorList>
    </citation>
    <scope>NUCLEOTIDE SEQUENCE</scope>
    <source>
        <strain evidence="5">DAOMC 236416</strain>
    </source>
</reference>
<proteinExistence type="predicted"/>
<evidence type="ECO:0000313" key="6">
    <source>
        <dbReference type="Proteomes" id="UP000077521"/>
    </source>
</evidence>
<evidence type="ECO:0000256" key="3">
    <source>
        <dbReference type="ARBA" id="ARBA00022691"/>
    </source>
</evidence>
<evidence type="ECO:0000256" key="4">
    <source>
        <dbReference type="SAM" id="MobiDB-lite"/>
    </source>
</evidence>
<feature type="region of interest" description="Disordered" evidence="4">
    <location>
        <begin position="229"/>
        <end position="249"/>
    </location>
</feature>
<dbReference type="AlphaFoldDB" id="A0A177TV60"/>
<dbReference type="GO" id="GO:0016433">
    <property type="term" value="F:rRNA (adenine) methyltransferase activity"/>
    <property type="evidence" value="ECO:0007669"/>
    <property type="project" value="TreeGrafter"/>
</dbReference>
<feature type="compositionally biased region" description="Low complexity" evidence="4">
    <location>
        <begin position="1"/>
        <end position="19"/>
    </location>
</feature>
<protein>
    <recommendedName>
        <fullName evidence="7">25S rRNA adenine-N(1) methyltransferase</fullName>
    </recommendedName>
</protein>
<dbReference type="InterPro" id="IPR021867">
    <property type="entry name" value="Bmt2/SAMTOR"/>
</dbReference>
<keyword evidence="1" id="KW-0489">Methyltransferase</keyword>
<accession>A0A177TV60</accession>
<evidence type="ECO:0000256" key="2">
    <source>
        <dbReference type="ARBA" id="ARBA00022679"/>
    </source>
</evidence>
<feature type="compositionally biased region" description="Low complexity" evidence="4">
    <location>
        <begin position="447"/>
        <end position="466"/>
    </location>
</feature>
<name>A0A177TV60_9BASI</name>
<reference evidence="5" key="1">
    <citation type="submission" date="2016-04" db="EMBL/GenBank/DDBJ databases">
        <authorList>
            <person name="Nguyen H.D."/>
            <person name="Samba Siva P."/>
            <person name="Cullis J."/>
            <person name="Levesque C.A."/>
            <person name="Hambleton S."/>
        </authorList>
    </citation>
    <scope>NUCLEOTIDE SEQUENCE</scope>
    <source>
        <strain evidence="5">DAOMC 236416</strain>
    </source>
</reference>
<dbReference type="Pfam" id="PF11968">
    <property type="entry name" value="Bmt2"/>
    <property type="match status" value="2"/>
</dbReference>
<dbReference type="GO" id="GO:0005730">
    <property type="term" value="C:nucleolus"/>
    <property type="evidence" value="ECO:0007669"/>
    <property type="project" value="TreeGrafter"/>
</dbReference>
<keyword evidence="3" id="KW-0949">S-adenosyl-L-methionine</keyword>
<feature type="region of interest" description="Disordered" evidence="4">
    <location>
        <begin position="408"/>
        <end position="474"/>
    </location>
</feature>
<dbReference type="PANTHER" id="PTHR21008:SF1">
    <property type="entry name" value="25S RRNA (ADENINE(2142)-N(1))-METHYLTRANSFERASE"/>
    <property type="match status" value="1"/>
</dbReference>
<comment type="caution">
    <text evidence="5">The sequence shown here is derived from an EMBL/GenBank/DDBJ whole genome shotgun (WGS) entry which is preliminary data.</text>
</comment>
<keyword evidence="6" id="KW-1185">Reference proteome</keyword>
<feature type="region of interest" description="Disordered" evidence="4">
    <location>
        <begin position="1"/>
        <end position="85"/>
    </location>
</feature>
<organism evidence="5 6">
    <name type="scientific">Tilletia indica</name>
    <dbReference type="NCBI Taxonomy" id="43049"/>
    <lineage>
        <taxon>Eukaryota</taxon>
        <taxon>Fungi</taxon>
        <taxon>Dikarya</taxon>
        <taxon>Basidiomycota</taxon>
        <taxon>Ustilaginomycotina</taxon>
        <taxon>Exobasidiomycetes</taxon>
        <taxon>Tilletiales</taxon>
        <taxon>Tilletiaceae</taxon>
        <taxon>Tilletia</taxon>
    </lineage>
</organism>
<dbReference type="OrthoDB" id="5954793at2759"/>
<dbReference type="EMBL" id="LWDF02000766">
    <property type="protein sequence ID" value="KAE8242797.1"/>
    <property type="molecule type" value="Genomic_DNA"/>
</dbReference>
<evidence type="ECO:0000256" key="1">
    <source>
        <dbReference type="ARBA" id="ARBA00022603"/>
    </source>
</evidence>
<feature type="compositionally biased region" description="Acidic residues" evidence="4">
    <location>
        <begin position="416"/>
        <end position="435"/>
    </location>
</feature>
<feature type="compositionally biased region" description="Basic residues" evidence="4">
    <location>
        <begin position="34"/>
        <end position="57"/>
    </location>
</feature>
<gene>
    <name evidence="5" type="ORF">A4X13_0g7006</name>
</gene>
<dbReference type="PANTHER" id="PTHR21008">
    <property type="entry name" value="S-ADENOSYLMETHIONINE SENSOR UPSTREAM OF MTORC1-RELATED"/>
    <property type="match status" value="1"/>
</dbReference>
<feature type="compositionally biased region" description="Basic and acidic residues" evidence="4">
    <location>
        <begin position="22"/>
        <end position="33"/>
    </location>
</feature>
<evidence type="ECO:0008006" key="7">
    <source>
        <dbReference type="Google" id="ProtNLM"/>
    </source>
</evidence>
<sequence>MSDTEITAAATTPAAAAPEGTEEVKKGRREKLIRPRGKRGGIKKKHVQDKVTGKWKRTNIPVNKPKKVATTETAEGGEGGEAAPPAHATHISQFHALRKRIASPSTTAAERVKLEKELAALGGLEAYQDASLTGAGAGGGESGNWVGNALKTHVLKISEGGEAEKKEEEEEEEKKEVEKGRKLRLMDVGAIKGTAYDSFSFLDVVSIDLNPRSDKVFQANFLECEVPPHRIASSSTPPPSTDASADATSAKKVLSQTEVAPGFDAISLSLVLNFEGDLAKRGEMLLRPHAFLRAQPTSSSEEETATGGYLSLILPRPCLATSRYCSEPHFTSLLTSTGWEVIHRQDSKKLTRWLCRETSGKRAVGEVGCEGDVWDTWWDGKEYGRKEIVVGVKLNNFCIKLLRNGEGGEGAVAPEGSDDEDDEEEGGESEEEEEERLPLPAKKKAKVAATPARPTAQVKQKPNNGKPKPKPKRR</sequence>